<feature type="transmembrane region" description="Helical" evidence="1">
    <location>
        <begin position="40"/>
        <end position="65"/>
    </location>
</feature>
<evidence type="ECO:0000313" key="3">
    <source>
        <dbReference type="Proteomes" id="UP000263012"/>
    </source>
</evidence>
<dbReference type="OrthoDB" id="197586at2157"/>
<keyword evidence="1" id="KW-0472">Membrane</keyword>
<evidence type="ECO:0000256" key="1">
    <source>
        <dbReference type="SAM" id="Phobius"/>
    </source>
</evidence>
<sequence>MSTTTLGLYVLFGVLWLPLYLIVIGWFTDGPQDMRTAAIGLGYFLVIATGIIASTVVLALFLGLFTVI</sequence>
<keyword evidence="3" id="KW-1185">Reference proteome</keyword>
<dbReference type="EMBL" id="CP025066">
    <property type="protein sequence ID" value="AUX10370.1"/>
    <property type="molecule type" value="Genomic_DNA"/>
</dbReference>
<dbReference type="RefSeq" id="WP_119820521.1">
    <property type="nucleotide sequence ID" value="NZ_CP025066.1"/>
</dbReference>
<name>A0A343TMP8_9EURY</name>
<dbReference type="KEGG" id="hdf:AArcSl_2755"/>
<gene>
    <name evidence="2" type="ORF">AArcSl_2755</name>
</gene>
<organism evidence="2 3">
    <name type="scientific">Halalkaliarchaeum desulfuricum</name>
    <dbReference type="NCBI Taxonomy" id="2055893"/>
    <lineage>
        <taxon>Archaea</taxon>
        <taxon>Methanobacteriati</taxon>
        <taxon>Methanobacteriota</taxon>
        <taxon>Stenosarchaea group</taxon>
        <taxon>Halobacteria</taxon>
        <taxon>Halobacteriales</taxon>
        <taxon>Haloferacaceae</taxon>
        <taxon>Halalkaliarchaeum</taxon>
    </lineage>
</organism>
<accession>A0A343TMP8</accession>
<keyword evidence="1" id="KW-0812">Transmembrane</keyword>
<keyword evidence="1" id="KW-1133">Transmembrane helix</keyword>
<reference evidence="3" key="1">
    <citation type="submission" date="2017-11" db="EMBL/GenBank/DDBJ databases">
        <title>Phenotypic and genomic properties of facultatively anaerobic sulfur-reducing natronoarchaea from hypersaline soda lakes.</title>
        <authorList>
            <person name="Sorokin D.Y."/>
            <person name="Kublanov I.V."/>
            <person name="Roman P."/>
            <person name="Sinninghe Damste J.S."/>
            <person name="Golyshin P.N."/>
            <person name="Rojo D."/>
            <person name="Ciordia S."/>
            <person name="Mena M.D.C."/>
            <person name="Ferrer M."/>
            <person name="Messina E."/>
            <person name="Smedile F."/>
            <person name="La Spada G."/>
            <person name="La Cono V."/>
            <person name="Yakimov M.M."/>
        </authorList>
    </citation>
    <scope>NUCLEOTIDE SEQUENCE [LARGE SCALE GENOMIC DNA]</scope>
    <source>
        <strain evidence="3">AArc-Sl</strain>
    </source>
</reference>
<proteinExistence type="predicted"/>
<dbReference type="AlphaFoldDB" id="A0A343TMP8"/>
<protein>
    <submittedName>
        <fullName evidence="2">Uncharacterized protein</fullName>
    </submittedName>
</protein>
<feature type="transmembrane region" description="Helical" evidence="1">
    <location>
        <begin position="6"/>
        <end position="28"/>
    </location>
</feature>
<dbReference type="Proteomes" id="UP000263012">
    <property type="component" value="Chromosome"/>
</dbReference>
<dbReference type="GeneID" id="37879112"/>
<evidence type="ECO:0000313" key="2">
    <source>
        <dbReference type="EMBL" id="AUX10370.1"/>
    </source>
</evidence>